<name>A0A016SV48_9BILA</name>
<dbReference type="GO" id="GO:0003723">
    <property type="term" value="F:RNA binding"/>
    <property type="evidence" value="ECO:0007669"/>
    <property type="project" value="UniProtKB-KW"/>
</dbReference>
<evidence type="ECO:0000256" key="1">
    <source>
        <dbReference type="RuleBase" id="RU363098"/>
    </source>
</evidence>
<evidence type="ECO:0000313" key="4">
    <source>
        <dbReference type="EMBL" id="EYB94209.1"/>
    </source>
</evidence>
<dbReference type="AlphaFoldDB" id="A0A016SV48"/>
<feature type="compositionally biased region" description="Polar residues" evidence="2">
    <location>
        <begin position="1"/>
        <end position="15"/>
    </location>
</feature>
<proteinExistence type="inferred from homology"/>
<comment type="caution">
    <text evidence="4">The sequence shown here is derived from an EMBL/GenBank/DDBJ whole genome shotgun (WGS) entry which is preliminary data.</text>
</comment>
<dbReference type="PANTHER" id="PTHR23079:SF55">
    <property type="entry name" value="RNA-DIRECTED RNA POLYMERASE"/>
    <property type="match status" value="1"/>
</dbReference>
<comment type="catalytic activity">
    <reaction evidence="1">
        <text>RNA(n) + a ribonucleoside 5'-triphosphate = RNA(n+1) + diphosphate</text>
        <dbReference type="Rhea" id="RHEA:21248"/>
        <dbReference type="Rhea" id="RHEA-COMP:14527"/>
        <dbReference type="Rhea" id="RHEA-COMP:17342"/>
        <dbReference type="ChEBI" id="CHEBI:33019"/>
        <dbReference type="ChEBI" id="CHEBI:61557"/>
        <dbReference type="ChEBI" id="CHEBI:140395"/>
        <dbReference type="EC" id="2.7.7.48"/>
    </reaction>
</comment>
<comment type="similarity">
    <text evidence="1">Belongs to the RdRP family.</text>
</comment>
<accession>A0A016SV48</accession>
<keyword evidence="1" id="KW-0696">RNA-directed RNA polymerase</keyword>
<dbReference type="EC" id="2.7.7.48" evidence="1"/>
<organism evidence="4 5">
    <name type="scientific">Ancylostoma ceylanicum</name>
    <dbReference type="NCBI Taxonomy" id="53326"/>
    <lineage>
        <taxon>Eukaryota</taxon>
        <taxon>Metazoa</taxon>
        <taxon>Ecdysozoa</taxon>
        <taxon>Nematoda</taxon>
        <taxon>Chromadorea</taxon>
        <taxon>Rhabditida</taxon>
        <taxon>Rhabditina</taxon>
        <taxon>Rhabditomorpha</taxon>
        <taxon>Strongyloidea</taxon>
        <taxon>Ancylostomatidae</taxon>
        <taxon>Ancylostomatinae</taxon>
        <taxon>Ancylostoma</taxon>
    </lineage>
</organism>
<dbReference type="GO" id="GO:0003968">
    <property type="term" value="F:RNA-directed RNA polymerase activity"/>
    <property type="evidence" value="ECO:0007669"/>
    <property type="project" value="UniProtKB-KW"/>
</dbReference>
<dbReference type="STRING" id="53326.A0A016SV48"/>
<keyword evidence="1" id="KW-0694">RNA-binding</keyword>
<dbReference type="GO" id="GO:0031380">
    <property type="term" value="C:nuclear RNA-directed RNA polymerase complex"/>
    <property type="evidence" value="ECO:0007669"/>
    <property type="project" value="TreeGrafter"/>
</dbReference>
<gene>
    <name evidence="4" type="primary">Acey_s0174.g461</name>
    <name evidence="4" type="ORF">Y032_0174g461</name>
</gene>
<dbReference type="InterPro" id="IPR007855">
    <property type="entry name" value="RDRP"/>
</dbReference>
<protein>
    <recommendedName>
        <fullName evidence="1">RNA-dependent RNA polymerase</fullName>
        <ecNumber evidence="1">2.7.7.48</ecNumber>
    </recommendedName>
</protein>
<feature type="domain" description="RDRP core" evidence="3">
    <location>
        <begin position="110"/>
        <end position="340"/>
    </location>
</feature>
<sequence length="371" mass="42269">MVDWQSMQHRNTDTQGDNERDRCSNTEEGQPWPTFSKNSPHCPISREGQLGIRSFAGNVHPAVLQSWWDRTSWLSEQIRVSAMKRYQHGEIRDIKRTLPRNCVLVRKVMVTPLRTLFMAPEVMMTNRVVRRFGEENALRCVFRDDSGARLIVKDFVQGPCYDQQSSIVANIVQRTLSHGVEINNRHYHFLAWSNSQMRDHGCYMYASTLNRRTGDKAMTVEDMREWMGDFSSSKNVPKLMSRMGQCFTQAQPTVSITLDEWCVEADVEGGAGHPETHEPYCFSDGCGRISPSLARRVALALQLDIVPSCYQVRFKGFKGVLAIDPSLDLARNGPKVVFRPGKRSLGKLDVVYGRYCSSKHIHNMTSEFATP</sequence>
<dbReference type="InterPro" id="IPR057596">
    <property type="entry name" value="RDRP_core"/>
</dbReference>
<reference evidence="5" key="1">
    <citation type="journal article" date="2015" name="Nat. Genet.">
        <title>The genome and transcriptome of the zoonotic hookworm Ancylostoma ceylanicum identify infection-specific gene families.</title>
        <authorList>
            <person name="Schwarz E.M."/>
            <person name="Hu Y."/>
            <person name="Antoshechkin I."/>
            <person name="Miller M.M."/>
            <person name="Sternberg P.W."/>
            <person name="Aroian R.V."/>
        </authorList>
    </citation>
    <scope>NUCLEOTIDE SEQUENCE</scope>
    <source>
        <strain evidence="5">HY135</strain>
    </source>
</reference>
<keyword evidence="1" id="KW-0808">Transferase</keyword>
<dbReference type="PANTHER" id="PTHR23079">
    <property type="entry name" value="RNA-DEPENDENT RNA POLYMERASE"/>
    <property type="match status" value="1"/>
</dbReference>
<feature type="region of interest" description="Disordered" evidence="2">
    <location>
        <begin position="1"/>
        <end position="41"/>
    </location>
</feature>
<dbReference type="Pfam" id="PF05183">
    <property type="entry name" value="RdRP"/>
    <property type="match status" value="1"/>
</dbReference>
<keyword evidence="1" id="KW-0548">Nucleotidyltransferase</keyword>
<dbReference type="EMBL" id="JARK01001510">
    <property type="protein sequence ID" value="EYB94209.1"/>
    <property type="molecule type" value="Genomic_DNA"/>
</dbReference>
<dbReference type="Proteomes" id="UP000024635">
    <property type="component" value="Unassembled WGS sequence"/>
</dbReference>
<evidence type="ECO:0000313" key="5">
    <source>
        <dbReference type="Proteomes" id="UP000024635"/>
    </source>
</evidence>
<keyword evidence="5" id="KW-1185">Reference proteome</keyword>
<evidence type="ECO:0000256" key="2">
    <source>
        <dbReference type="SAM" id="MobiDB-lite"/>
    </source>
</evidence>
<dbReference type="GO" id="GO:0030422">
    <property type="term" value="P:siRNA processing"/>
    <property type="evidence" value="ECO:0007669"/>
    <property type="project" value="TreeGrafter"/>
</dbReference>
<evidence type="ECO:0000259" key="3">
    <source>
        <dbReference type="Pfam" id="PF05183"/>
    </source>
</evidence>
<dbReference type="OrthoDB" id="6513042at2759"/>